<keyword evidence="4" id="KW-1185">Reference proteome</keyword>
<dbReference type="Gene3D" id="3.10.450.50">
    <property type="match status" value="1"/>
</dbReference>
<dbReference type="InterPro" id="IPR029058">
    <property type="entry name" value="AB_hydrolase_fold"/>
</dbReference>
<feature type="domain" description="AB hydrolase-1" evidence="2">
    <location>
        <begin position="295"/>
        <end position="409"/>
    </location>
</feature>
<dbReference type="Gene3D" id="3.40.50.1820">
    <property type="entry name" value="alpha/beta hydrolase"/>
    <property type="match status" value="1"/>
</dbReference>
<evidence type="ECO:0000313" key="3">
    <source>
        <dbReference type="EMBL" id="QCD89937.1"/>
    </source>
</evidence>
<gene>
    <name evidence="3" type="ORF">DEO72_LG4g889</name>
</gene>
<dbReference type="Pfam" id="PF02136">
    <property type="entry name" value="NTF2"/>
    <property type="match status" value="1"/>
</dbReference>
<dbReference type="SUPFAM" id="SSF53474">
    <property type="entry name" value="alpha/beta-Hydrolases"/>
    <property type="match status" value="1"/>
</dbReference>
<reference evidence="3 4" key="1">
    <citation type="submission" date="2019-04" db="EMBL/GenBank/DDBJ databases">
        <title>An improved genome assembly and genetic linkage map for asparagus bean, Vigna unguiculata ssp. sesquipedialis.</title>
        <authorList>
            <person name="Xia Q."/>
            <person name="Zhang R."/>
            <person name="Dong Y."/>
        </authorList>
    </citation>
    <scope>NUCLEOTIDE SEQUENCE [LARGE SCALE GENOMIC DNA]</scope>
    <source>
        <tissue evidence="3">Leaf</tissue>
    </source>
</reference>
<dbReference type="InterPro" id="IPR000073">
    <property type="entry name" value="AB_hydrolase_1"/>
</dbReference>
<evidence type="ECO:0000259" key="1">
    <source>
        <dbReference type="Pfam" id="PF02136"/>
    </source>
</evidence>
<dbReference type="InterPro" id="IPR002075">
    <property type="entry name" value="NTF2_dom"/>
</dbReference>
<proteinExistence type="predicted"/>
<dbReference type="Proteomes" id="UP000501690">
    <property type="component" value="Linkage Group LG4"/>
</dbReference>
<dbReference type="PANTHER" id="PTHR33698:SF3">
    <property type="entry name" value="OS09G0266000 PROTEIN"/>
    <property type="match status" value="1"/>
</dbReference>
<evidence type="ECO:0000259" key="2">
    <source>
        <dbReference type="Pfam" id="PF12697"/>
    </source>
</evidence>
<dbReference type="InterPro" id="IPR032710">
    <property type="entry name" value="NTF2-like_dom_sf"/>
</dbReference>
<dbReference type="Pfam" id="PF12697">
    <property type="entry name" value="Abhydrolase_6"/>
    <property type="match status" value="1"/>
</dbReference>
<name>A0A4D6LMY2_VIGUN</name>
<dbReference type="SUPFAM" id="SSF54427">
    <property type="entry name" value="NTF2-like"/>
    <property type="match status" value="1"/>
</dbReference>
<protein>
    <recommendedName>
        <fullName evidence="5">Alpha/Beta hydrolase fold</fullName>
    </recommendedName>
</protein>
<dbReference type="EMBL" id="CP039348">
    <property type="protein sequence ID" value="QCD89937.1"/>
    <property type="molecule type" value="Genomic_DNA"/>
</dbReference>
<dbReference type="AlphaFoldDB" id="A0A4D6LMY2"/>
<dbReference type="PANTHER" id="PTHR33698">
    <property type="entry name" value="NUCLEAR TRANSPORT FACTOR 2 (NTF2)-LIKE PROTEIN"/>
    <property type="match status" value="1"/>
</dbReference>
<organism evidence="3 4">
    <name type="scientific">Vigna unguiculata</name>
    <name type="common">Cowpea</name>
    <dbReference type="NCBI Taxonomy" id="3917"/>
    <lineage>
        <taxon>Eukaryota</taxon>
        <taxon>Viridiplantae</taxon>
        <taxon>Streptophyta</taxon>
        <taxon>Embryophyta</taxon>
        <taxon>Tracheophyta</taxon>
        <taxon>Spermatophyta</taxon>
        <taxon>Magnoliopsida</taxon>
        <taxon>eudicotyledons</taxon>
        <taxon>Gunneridae</taxon>
        <taxon>Pentapetalae</taxon>
        <taxon>rosids</taxon>
        <taxon>fabids</taxon>
        <taxon>Fabales</taxon>
        <taxon>Fabaceae</taxon>
        <taxon>Papilionoideae</taxon>
        <taxon>50 kb inversion clade</taxon>
        <taxon>NPAAA clade</taxon>
        <taxon>indigoferoid/millettioid clade</taxon>
        <taxon>Phaseoleae</taxon>
        <taxon>Vigna</taxon>
    </lineage>
</organism>
<accession>A0A4D6LMY2</accession>
<feature type="domain" description="Nuclear transport factor 2" evidence="1">
    <location>
        <begin position="95"/>
        <end position="213"/>
    </location>
</feature>
<evidence type="ECO:0000313" key="4">
    <source>
        <dbReference type="Proteomes" id="UP000501690"/>
    </source>
</evidence>
<evidence type="ECO:0008006" key="5">
    <source>
        <dbReference type="Google" id="ProtNLM"/>
    </source>
</evidence>
<sequence>MFIITSNSTPTWLFSNSVSPLSLSSPYSSIKIVKSLKLLNIVDAPFAVPEKNGSKRRRRRRKWGAIDGSGEKQSVTVAIDGSDDDDDDDNGVDSASAVVRNFYGGINAHDVDSVEYLIAENCVYEDLVFPQPFVGRKEILEFFKKFTNSTSKDLQFVIDDLSTKDPSSVGVIWHLEWKGKPFPFSKGCSFYRLEVINGRRQITYGRDCVEPAIKPGDATLMPLFSQSSPCCTAAAVAAVKSSDRKTKFVSPALRNCLTSPVLRLSEAYDLIQGELVSIIYCLAISSNGIYDIAGSFARRLALEFPTWQFLLVDLRCHGDSASMKKTGPHTVASAASDVLKLVRDLRITPRVLVGHSFGGKVVLSMVDQAAKPLARPVRAWVLDATLGKVRAGGDGEDHPAELISFLRTLPKEEDIYKAGSCTSSYPTRIFQ</sequence>